<organism evidence="2 3">
    <name type="scientific">Trametes pubescens</name>
    <name type="common">White-rot fungus</name>
    <dbReference type="NCBI Taxonomy" id="154538"/>
    <lineage>
        <taxon>Eukaryota</taxon>
        <taxon>Fungi</taxon>
        <taxon>Dikarya</taxon>
        <taxon>Basidiomycota</taxon>
        <taxon>Agaricomycotina</taxon>
        <taxon>Agaricomycetes</taxon>
        <taxon>Polyporales</taxon>
        <taxon>Polyporaceae</taxon>
        <taxon>Trametes</taxon>
    </lineage>
</organism>
<name>A0A1M2VU26_TRAPU</name>
<comment type="caution">
    <text evidence="2">The sequence shown here is derived from an EMBL/GenBank/DDBJ whole genome shotgun (WGS) entry which is preliminary data.</text>
</comment>
<sequence>MCRICLLATFGHEGDITKLSQILQFFSLPVYPHHALFKCSRDPPHVHTSPEWCEHNTWLMAYIFNSRATISGRWENRGAPSDPPSTYRVDSDDTEDSELCALIDACEQKLADWEKLLQQNPGLARKWFQEYQEDNARIGKERSASRTSNASASRRRSGAVVRDGNTSTIPEVPPVPALPEGAAPSATSVGDTTPHSPASSSISEYPVTLVPAHGLPNATPRLDPGPSIEDVGTIAGLGSTQPSAVGCLLADVHDLADLAQPCTASVPAA</sequence>
<proteinExistence type="predicted"/>
<dbReference type="Proteomes" id="UP000184267">
    <property type="component" value="Unassembled WGS sequence"/>
</dbReference>
<gene>
    <name evidence="2" type="ORF">TRAPUB_12474</name>
</gene>
<feature type="region of interest" description="Disordered" evidence="1">
    <location>
        <begin position="136"/>
        <end position="202"/>
    </location>
</feature>
<dbReference type="OMA" id="YQEDNAR"/>
<dbReference type="STRING" id="154538.A0A1M2VU26"/>
<dbReference type="AlphaFoldDB" id="A0A1M2VU26"/>
<protein>
    <submittedName>
        <fullName evidence="2">Uncharacterized protein</fullName>
    </submittedName>
</protein>
<feature type="compositionally biased region" description="Low complexity" evidence="1">
    <location>
        <begin position="145"/>
        <end position="162"/>
    </location>
</feature>
<evidence type="ECO:0000313" key="3">
    <source>
        <dbReference type="Proteomes" id="UP000184267"/>
    </source>
</evidence>
<reference evidence="2 3" key="1">
    <citation type="submission" date="2016-10" db="EMBL/GenBank/DDBJ databases">
        <title>Genome sequence of the basidiomycete white-rot fungus Trametes pubescens.</title>
        <authorList>
            <person name="Makela M.R."/>
            <person name="Granchi Z."/>
            <person name="Peng M."/>
            <person name="De Vries R.P."/>
            <person name="Grigoriev I."/>
            <person name="Riley R."/>
            <person name="Hilden K."/>
        </authorList>
    </citation>
    <scope>NUCLEOTIDE SEQUENCE [LARGE SCALE GENOMIC DNA]</scope>
    <source>
        <strain evidence="2 3">FBCC735</strain>
    </source>
</reference>
<accession>A0A1M2VU26</accession>
<keyword evidence="3" id="KW-1185">Reference proteome</keyword>
<dbReference type="EMBL" id="MNAD01000696">
    <property type="protein sequence ID" value="OJT11020.1"/>
    <property type="molecule type" value="Genomic_DNA"/>
</dbReference>
<evidence type="ECO:0000313" key="2">
    <source>
        <dbReference type="EMBL" id="OJT11020.1"/>
    </source>
</evidence>
<feature type="compositionally biased region" description="Polar residues" evidence="1">
    <location>
        <begin position="185"/>
        <end position="202"/>
    </location>
</feature>
<dbReference type="OrthoDB" id="2754235at2759"/>
<evidence type="ECO:0000256" key="1">
    <source>
        <dbReference type="SAM" id="MobiDB-lite"/>
    </source>
</evidence>